<dbReference type="PANTHER" id="PTHR23026:SF90">
    <property type="entry name" value="IODOTYROSINE DEIODINASE 1"/>
    <property type="match status" value="1"/>
</dbReference>
<dbReference type="Proteomes" id="UP001501057">
    <property type="component" value="Unassembled WGS sequence"/>
</dbReference>
<evidence type="ECO:0000256" key="3">
    <source>
        <dbReference type="ARBA" id="ARBA00023002"/>
    </source>
</evidence>
<evidence type="ECO:0000256" key="1">
    <source>
        <dbReference type="ARBA" id="ARBA00022630"/>
    </source>
</evidence>
<name>A0ABN2JKM7_9ACTN</name>
<dbReference type="Gene3D" id="3.40.109.10">
    <property type="entry name" value="NADH Oxidase"/>
    <property type="match status" value="1"/>
</dbReference>
<dbReference type="RefSeq" id="WP_344198212.1">
    <property type="nucleotide sequence ID" value="NZ_BAAAME010000002.1"/>
</dbReference>
<gene>
    <name evidence="5" type="primary">bluB</name>
    <name evidence="5" type="ORF">GCM10009710_09170</name>
</gene>
<keyword evidence="1" id="KW-0285">Flavoprotein</keyword>
<protein>
    <submittedName>
        <fullName evidence="5">5,6-dimethylbenzimidazole synthase</fullName>
    </submittedName>
</protein>
<evidence type="ECO:0000313" key="6">
    <source>
        <dbReference type="Proteomes" id="UP001501057"/>
    </source>
</evidence>
<comment type="caution">
    <text evidence="5">The sequence shown here is derived from an EMBL/GenBank/DDBJ whole genome shotgun (WGS) entry which is preliminary data.</text>
</comment>
<keyword evidence="6" id="KW-1185">Reference proteome</keyword>
<dbReference type="InterPro" id="IPR000415">
    <property type="entry name" value="Nitroreductase-like"/>
</dbReference>
<dbReference type="SUPFAM" id="SSF55469">
    <property type="entry name" value="FMN-dependent nitroreductase-like"/>
    <property type="match status" value="1"/>
</dbReference>
<dbReference type="NCBIfam" id="TIGR02476">
    <property type="entry name" value="BluB"/>
    <property type="match status" value="1"/>
</dbReference>
<feature type="domain" description="Nitroreductase" evidence="4">
    <location>
        <begin position="19"/>
        <end position="182"/>
    </location>
</feature>
<keyword evidence="3" id="KW-0560">Oxidoreductase</keyword>
<dbReference type="Pfam" id="PF00881">
    <property type="entry name" value="Nitroreductase"/>
    <property type="match status" value="1"/>
</dbReference>
<evidence type="ECO:0000256" key="2">
    <source>
        <dbReference type="ARBA" id="ARBA00022643"/>
    </source>
</evidence>
<sequence>MTQDQTFSSTERDAVYRAIVERRDMRHFAGGGVDPSVLRRLLEAANCAPSVGLMVPWRFVRVVDPAVRERVADLVAVERDLTAAELGDREAEFLRLKVEGVRDCAELLVVSVTGDRAGHVFGRRTMPHMDLASVACAIQNLWLAARAENLGMGWVSLFDPRELADLLDLSPGDEPIAIVCLGPVDRFYERPMLVEQRWAEPRALDELVEER</sequence>
<dbReference type="EMBL" id="BAAAME010000002">
    <property type="protein sequence ID" value="GAA1730731.1"/>
    <property type="molecule type" value="Genomic_DNA"/>
</dbReference>
<accession>A0ABN2JKM7</accession>
<dbReference type="PANTHER" id="PTHR23026">
    <property type="entry name" value="NADPH NITROREDUCTASE"/>
    <property type="match status" value="1"/>
</dbReference>
<evidence type="ECO:0000259" key="4">
    <source>
        <dbReference type="Pfam" id="PF00881"/>
    </source>
</evidence>
<dbReference type="InterPro" id="IPR012825">
    <property type="entry name" value="BluB"/>
</dbReference>
<organism evidence="5 6">
    <name type="scientific">Aeromicrobium alkaliterrae</name>
    <dbReference type="NCBI Taxonomy" id="302168"/>
    <lineage>
        <taxon>Bacteria</taxon>
        <taxon>Bacillati</taxon>
        <taxon>Actinomycetota</taxon>
        <taxon>Actinomycetes</taxon>
        <taxon>Propionibacteriales</taxon>
        <taxon>Nocardioidaceae</taxon>
        <taxon>Aeromicrobium</taxon>
    </lineage>
</organism>
<keyword evidence="2" id="KW-0288">FMN</keyword>
<reference evidence="5 6" key="1">
    <citation type="journal article" date="2019" name="Int. J. Syst. Evol. Microbiol.">
        <title>The Global Catalogue of Microorganisms (GCM) 10K type strain sequencing project: providing services to taxonomists for standard genome sequencing and annotation.</title>
        <authorList>
            <consortium name="The Broad Institute Genomics Platform"/>
            <consortium name="The Broad Institute Genome Sequencing Center for Infectious Disease"/>
            <person name="Wu L."/>
            <person name="Ma J."/>
        </authorList>
    </citation>
    <scope>NUCLEOTIDE SEQUENCE [LARGE SCALE GENOMIC DNA]</scope>
    <source>
        <strain evidence="5 6">JCM 13518</strain>
    </source>
</reference>
<proteinExistence type="predicted"/>
<dbReference type="InterPro" id="IPR029479">
    <property type="entry name" value="Nitroreductase"/>
</dbReference>
<dbReference type="InterPro" id="IPR050627">
    <property type="entry name" value="Nitroreductase/BluB"/>
</dbReference>
<evidence type="ECO:0000313" key="5">
    <source>
        <dbReference type="EMBL" id="GAA1730731.1"/>
    </source>
</evidence>